<keyword evidence="1" id="KW-0812">Transmembrane</keyword>
<keyword evidence="2" id="KW-0496">Mitochondrion</keyword>
<protein>
    <submittedName>
        <fullName evidence="2">Ymf78</fullName>
    </submittedName>
</protein>
<dbReference type="GeneID" id="72856046"/>
<geneLocation type="mitochondrion" evidence="2"/>
<keyword evidence="1" id="KW-0472">Membrane</keyword>
<organism evidence="2">
    <name type="scientific">Tetrahymena rostrata</name>
    <dbReference type="NCBI Taxonomy" id="5909"/>
    <lineage>
        <taxon>Eukaryota</taxon>
        <taxon>Sar</taxon>
        <taxon>Alveolata</taxon>
        <taxon>Ciliophora</taxon>
        <taxon>Intramacronucleata</taxon>
        <taxon>Oligohymenophorea</taxon>
        <taxon>Hymenostomatida</taxon>
        <taxon>Tetrahymenina</taxon>
        <taxon>Tetrahymenidae</taxon>
        <taxon>Tetrahymena</taxon>
    </lineage>
</organism>
<evidence type="ECO:0000256" key="1">
    <source>
        <dbReference type="SAM" id="Phobius"/>
    </source>
</evidence>
<feature type="transmembrane region" description="Helical" evidence="1">
    <location>
        <begin position="36"/>
        <end position="54"/>
    </location>
</feature>
<dbReference type="EMBL" id="MN025427">
    <property type="protein sequence ID" value="QGS65249.1"/>
    <property type="molecule type" value="Genomic_DNA"/>
</dbReference>
<dbReference type="RefSeq" id="YP_010411946.1">
    <property type="nucleotide sequence ID" value="NC_064340.1"/>
</dbReference>
<gene>
    <name evidence="2" type="primary">ymf78</name>
</gene>
<sequence>MYSTLFYTNLMFKELIHIFRTYFITFKYFKKTNINFIKILTNSLILIYLLISILN</sequence>
<evidence type="ECO:0000313" key="2">
    <source>
        <dbReference type="EMBL" id="QGS65249.1"/>
    </source>
</evidence>
<proteinExistence type="predicted"/>
<name>A0A650DE26_TETRO</name>
<reference evidence="2" key="1">
    <citation type="submission" date="2019-06" db="EMBL/GenBank/DDBJ databases">
        <title>Mitochondrial genome of Tetrahymena rostrata TRAUS.</title>
        <authorList>
            <person name="Watt A.E."/>
            <person name="Billman-Jacobe H."/>
            <person name="Young N.D."/>
        </authorList>
    </citation>
    <scope>NUCLEOTIDE SEQUENCE</scope>
    <source>
        <strain evidence="2">TRAUS</strain>
    </source>
</reference>
<dbReference type="AlphaFoldDB" id="A0A650DE26"/>
<accession>A0A650DE26</accession>
<keyword evidence="1" id="KW-1133">Transmembrane helix</keyword>